<dbReference type="EMBL" id="JPVQ01000009">
    <property type="protein sequence ID" value="KGR91258.1"/>
    <property type="molecule type" value="Genomic_DNA"/>
</dbReference>
<evidence type="ECO:0000313" key="2">
    <source>
        <dbReference type="EMBL" id="KGR91258.1"/>
    </source>
</evidence>
<dbReference type="AlphaFoldDB" id="A0A0A3J7X8"/>
<comment type="caution">
    <text evidence="2">The sequence shown here is derived from an EMBL/GenBank/DDBJ whole genome shotgun (WGS) entry which is preliminary data.</text>
</comment>
<feature type="region of interest" description="Disordered" evidence="1">
    <location>
        <begin position="1"/>
        <end position="62"/>
    </location>
</feature>
<protein>
    <submittedName>
        <fullName evidence="2">Uncharacterized protein</fullName>
    </submittedName>
</protein>
<feature type="compositionally biased region" description="Basic residues" evidence="1">
    <location>
        <begin position="37"/>
        <end position="62"/>
    </location>
</feature>
<evidence type="ECO:0000313" key="3">
    <source>
        <dbReference type="Proteomes" id="UP000030595"/>
    </source>
</evidence>
<proteinExistence type="predicted"/>
<organism evidence="2 3">
    <name type="scientific">Ureibacillus massiliensis 4400831 = CIP 108448 = CCUG 49529</name>
    <dbReference type="NCBI Taxonomy" id="1211035"/>
    <lineage>
        <taxon>Bacteria</taxon>
        <taxon>Bacillati</taxon>
        <taxon>Bacillota</taxon>
        <taxon>Bacilli</taxon>
        <taxon>Bacillales</taxon>
        <taxon>Caryophanaceae</taxon>
        <taxon>Ureibacillus</taxon>
    </lineage>
</organism>
<feature type="compositionally biased region" description="Basic and acidic residues" evidence="1">
    <location>
        <begin position="1"/>
        <end position="21"/>
    </location>
</feature>
<dbReference type="Proteomes" id="UP000030595">
    <property type="component" value="Unassembled WGS sequence"/>
</dbReference>
<sequence>MELSKKKVPEWNRGLKEKGTLSDESAQMKLKLGVKWNFRRRKCPNGTGNRRKRELSKKKVPK</sequence>
<gene>
    <name evidence="2" type="ORF">CD30_07405</name>
</gene>
<evidence type="ECO:0000256" key="1">
    <source>
        <dbReference type="SAM" id="MobiDB-lite"/>
    </source>
</evidence>
<keyword evidence="3" id="KW-1185">Reference proteome</keyword>
<reference evidence="2 3" key="1">
    <citation type="submission" date="2014-02" db="EMBL/GenBank/DDBJ databases">
        <title>Draft genome sequence of Lysinibacillus massiliensis CCUG 49529.</title>
        <authorList>
            <person name="Zhang F."/>
            <person name="Wang G."/>
            <person name="Zhang L."/>
        </authorList>
    </citation>
    <scope>NUCLEOTIDE SEQUENCE [LARGE SCALE GENOMIC DNA]</scope>
    <source>
        <strain evidence="2 3">CCUG 49529</strain>
    </source>
</reference>
<accession>A0A0A3J7X8</accession>
<name>A0A0A3J7X8_9BACL</name>